<dbReference type="Proteomes" id="UP000050424">
    <property type="component" value="Unassembled WGS sequence"/>
</dbReference>
<name>A0A0P7BQR0_9HYPO</name>
<dbReference type="InterPro" id="IPR036396">
    <property type="entry name" value="Cyt_P450_sf"/>
</dbReference>
<evidence type="ECO:0000256" key="8">
    <source>
        <dbReference type="SAM" id="MobiDB-lite"/>
    </source>
</evidence>
<keyword evidence="9" id="KW-0472">Membrane</keyword>
<keyword evidence="7" id="KW-0503">Monooxygenase</keyword>
<dbReference type="InterPro" id="IPR050121">
    <property type="entry name" value="Cytochrome_P450_monoxygenase"/>
</dbReference>
<evidence type="ECO:0000256" key="4">
    <source>
        <dbReference type="ARBA" id="ARBA00022723"/>
    </source>
</evidence>
<evidence type="ECO:0000256" key="6">
    <source>
        <dbReference type="ARBA" id="ARBA00023004"/>
    </source>
</evidence>
<accession>A0A0P7BQR0</accession>
<sequence>MSSYSLGYVAGAANQPPPVQCLTAGIFGLLAHGLYFIHWADDRNAMKVLLVHLLVLILIMPLEVVSWGAGKGLQVSALVFATYLTTLFTSIVVYRLFFHQLQRFPGPFWARVTKGYGTYVNRNGKMHEEYDRLLHEYGPFVRIGSWTAFQVRQGQLLHDDGIWPAPGAQPRRHRRQGRAPDPQASMGQGLQRKRQVSAAILQLPTDNAYAAIEAREQPIRDVIHEWLAKVDELNGQPVNWTLFASLISFDITGRVGFSTDFGGVRAGTKSVFQRYIQSLFKMMADVGHQPWLIALSKRSLLPGSRDLIGFEDLARRLVAQRLKLQDTEPKEDIVHYFIEDFKSEKPKAFFTLDHLESDSQAILIGAADSSYSPITFCFRHLMLNPSTVASLRTELTPLFNRSQENGFAHAELARSAPLLDAVISETMRLHNPACTNGAKRTPPEGLVLDGTFIPGNVNLTSSIWSFHRSERYFVRPRDWIPQRWTTRPELVLDRRAYHPFSYEVGDDDAEDGDCLYGVVLRRYVRPGRGWQRRGGTIKERVVLDARAVAFGLYEEAGGGGLRAPS</sequence>
<feature type="transmembrane region" description="Helical" evidence="9">
    <location>
        <begin position="17"/>
        <end position="37"/>
    </location>
</feature>
<comment type="caution">
    <text evidence="10">The sequence shown here is derived from an EMBL/GenBank/DDBJ whole genome shotgun (WGS) entry which is preliminary data.</text>
</comment>
<dbReference type="GO" id="GO:0005506">
    <property type="term" value="F:iron ion binding"/>
    <property type="evidence" value="ECO:0007669"/>
    <property type="project" value="InterPro"/>
</dbReference>
<evidence type="ECO:0000256" key="7">
    <source>
        <dbReference type="ARBA" id="ARBA00023033"/>
    </source>
</evidence>
<keyword evidence="3" id="KW-0349">Heme</keyword>
<dbReference type="OrthoDB" id="6692864at2759"/>
<proteinExistence type="inferred from homology"/>
<dbReference type="Pfam" id="PF00067">
    <property type="entry name" value="p450"/>
    <property type="match status" value="1"/>
</dbReference>
<dbReference type="PRINTS" id="PR00465">
    <property type="entry name" value="EP450IV"/>
</dbReference>
<gene>
    <name evidence="10" type="ORF">AK830_g3221</name>
</gene>
<dbReference type="STRING" id="78410.A0A0P7BQR0"/>
<feature type="transmembrane region" description="Helical" evidence="9">
    <location>
        <begin position="49"/>
        <end position="69"/>
    </location>
</feature>
<keyword evidence="9" id="KW-0812">Transmembrane</keyword>
<comment type="similarity">
    <text evidence="2">Belongs to the cytochrome P450 family.</text>
</comment>
<dbReference type="GO" id="GO:0004497">
    <property type="term" value="F:monooxygenase activity"/>
    <property type="evidence" value="ECO:0007669"/>
    <property type="project" value="UniProtKB-KW"/>
</dbReference>
<evidence type="ECO:0000256" key="1">
    <source>
        <dbReference type="ARBA" id="ARBA00001971"/>
    </source>
</evidence>
<evidence type="ECO:0000256" key="9">
    <source>
        <dbReference type="SAM" id="Phobius"/>
    </source>
</evidence>
<dbReference type="AlphaFoldDB" id="A0A0P7BQR0"/>
<keyword evidence="5" id="KW-0560">Oxidoreductase</keyword>
<dbReference type="PANTHER" id="PTHR24305:SF187">
    <property type="entry name" value="P450, PUTATIVE (EUROFUNG)-RELATED"/>
    <property type="match status" value="1"/>
</dbReference>
<dbReference type="SUPFAM" id="SSF48264">
    <property type="entry name" value="Cytochrome P450"/>
    <property type="match status" value="1"/>
</dbReference>
<dbReference type="Gene3D" id="1.10.630.10">
    <property type="entry name" value="Cytochrome P450"/>
    <property type="match status" value="1"/>
</dbReference>
<feature type="transmembrane region" description="Helical" evidence="9">
    <location>
        <begin position="75"/>
        <end position="97"/>
    </location>
</feature>
<dbReference type="InterPro" id="IPR001128">
    <property type="entry name" value="Cyt_P450"/>
</dbReference>
<organism evidence="10 11">
    <name type="scientific">Neonectria ditissima</name>
    <dbReference type="NCBI Taxonomy" id="78410"/>
    <lineage>
        <taxon>Eukaryota</taxon>
        <taxon>Fungi</taxon>
        <taxon>Dikarya</taxon>
        <taxon>Ascomycota</taxon>
        <taxon>Pezizomycotina</taxon>
        <taxon>Sordariomycetes</taxon>
        <taxon>Hypocreomycetidae</taxon>
        <taxon>Hypocreales</taxon>
        <taxon>Nectriaceae</taxon>
        <taxon>Neonectria</taxon>
    </lineage>
</organism>
<dbReference type="InterPro" id="IPR002403">
    <property type="entry name" value="Cyt_P450_E_grp-IV"/>
</dbReference>
<feature type="region of interest" description="Disordered" evidence="8">
    <location>
        <begin position="163"/>
        <end position="191"/>
    </location>
</feature>
<evidence type="ECO:0000313" key="11">
    <source>
        <dbReference type="Proteomes" id="UP000050424"/>
    </source>
</evidence>
<evidence type="ECO:0008006" key="12">
    <source>
        <dbReference type="Google" id="ProtNLM"/>
    </source>
</evidence>
<keyword evidence="9" id="KW-1133">Transmembrane helix</keyword>
<keyword evidence="4" id="KW-0479">Metal-binding</keyword>
<keyword evidence="6" id="KW-0408">Iron</keyword>
<dbReference type="GO" id="GO:0016705">
    <property type="term" value="F:oxidoreductase activity, acting on paired donors, with incorporation or reduction of molecular oxygen"/>
    <property type="evidence" value="ECO:0007669"/>
    <property type="project" value="InterPro"/>
</dbReference>
<evidence type="ECO:0000256" key="5">
    <source>
        <dbReference type="ARBA" id="ARBA00023002"/>
    </source>
</evidence>
<protein>
    <recommendedName>
        <fullName evidence="12">Cytochrome P450 67</fullName>
    </recommendedName>
</protein>
<evidence type="ECO:0000313" key="10">
    <source>
        <dbReference type="EMBL" id="KPM43395.1"/>
    </source>
</evidence>
<dbReference type="PANTHER" id="PTHR24305">
    <property type="entry name" value="CYTOCHROME P450"/>
    <property type="match status" value="1"/>
</dbReference>
<reference evidence="10 11" key="1">
    <citation type="submission" date="2015-09" db="EMBL/GenBank/DDBJ databases">
        <title>Draft genome of a European isolate of the apple canker pathogen Neonectria ditissima.</title>
        <authorList>
            <person name="Gomez-Cortecero A."/>
            <person name="Harrison R.J."/>
            <person name="Armitage A.D."/>
        </authorList>
    </citation>
    <scope>NUCLEOTIDE SEQUENCE [LARGE SCALE GENOMIC DNA]</scope>
    <source>
        <strain evidence="10 11">R09/05</strain>
    </source>
</reference>
<evidence type="ECO:0000256" key="2">
    <source>
        <dbReference type="ARBA" id="ARBA00010617"/>
    </source>
</evidence>
<dbReference type="EMBL" id="LKCW01000034">
    <property type="protein sequence ID" value="KPM43395.1"/>
    <property type="molecule type" value="Genomic_DNA"/>
</dbReference>
<comment type="cofactor">
    <cofactor evidence="1">
        <name>heme</name>
        <dbReference type="ChEBI" id="CHEBI:30413"/>
    </cofactor>
</comment>
<dbReference type="GO" id="GO:0020037">
    <property type="term" value="F:heme binding"/>
    <property type="evidence" value="ECO:0007669"/>
    <property type="project" value="InterPro"/>
</dbReference>
<evidence type="ECO:0000256" key="3">
    <source>
        <dbReference type="ARBA" id="ARBA00022617"/>
    </source>
</evidence>
<keyword evidence="11" id="KW-1185">Reference proteome</keyword>